<feature type="region of interest" description="Disordered" evidence="1">
    <location>
        <begin position="1"/>
        <end position="62"/>
    </location>
</feature>
<accession>G2XXL9</accession>
<dbReference type="AlphaFoldDB" id="G2XXL9"/>
<feature type="compositionally biased region" description="Basic and acidic residues" evidence="1">
    <location>
        <begin position="1"/>
        <end position="12"/>
    </location>
</feature>
<reference evidence="3" key="1">
    <citation type="journal article" date="2011" name="PLoS Genet.">
        <title>Genomic analysis of the necrotrophic fungal pathogens Sclerotinia sclerotiorum and Botrytis cinerea.</title>
        <authorList>
            <person name="Amselem J."/>
            <person name="Cuomo C.A."/>
            <person name="van Kan J.A."/>
            <person name="Viaud M."/>
            <person name="Benito E.P."/>
            <person name="Couloux A."/>
            <person name="Coutinho P.M."/>
            <person name="de Vries R.P."/>
            <person name="Dyer P.S."/>
            <person name="Fillinger S."/>
            <person name="Fournier E."/>
            <person name="Gout L."/>
            <person name="Hahn M."/>
            <person name="Kohn L."/>
            <person name="Lapalu N."/>
            <person name="Plummer K.M."/>
            <person name="Pradier J.M."/>
            <person name="Quevillon E."/>
            <person name="Sharon A."/>
            <person name="Simon A."/>
            <person name="ten Have A."/>
            <person name="Tudzynski B."/>
            <person name="Tudzynski P."/>
            <person name="Wincker P."/>
            <person name="Andrew M."/>
            <person name="Anthouard V."/>
            <person name="Beever R.E."/>
            <person name="Beffa R."/>
            <person name="Benoit I."/>
            <person name="Bouzid O."/>
            <person name="Brault B."/>
            <person name="Chen Z."/>
            <person name="Choquer M."/>
            <person name="Collemare J."/>
            <person name="Cotton P."/>
            <person name="Danchin E.G."/>
            <person name="Da Silva C."/>
            <person name="Gautier A."/>
            <person name="Giraud C."/>
            <person name="Giraud T."/>
            <person name="Gonzalez C."/>
            <person name="Grossetete S."/>
            <person name="Guldener U."/>
            <person name="Henrissat B."/>
            <person name="Howlett B.J."/>
            <person name="Kodira C."/>
            <person name="Kretschmer M."/>
            <person name="Lappartient A."/>
            <person name="Leroch M."/>
            <person name="Levis C."/>
            <person name="Mauceli E."/>
            <person name="Neuveglise C."/>
            <person name="Oeser B."/>
            <person name="Pearson M."/>
            <person name="Poulain J."/>
            <person name="Poussereau N."/>
            <person name="Quesneville H."/>
            <person name="Rascle C."/>
            <person name="Schumacher J."/>
            <person name="Segurens B."/>
            <person name="Sexton A."/>
            <person name="Silva E."/>
            <person name="Sirven C."/>
            <person name="Soanes D.M."/>
            <person name="Talbot N.J."/>
            <person name="Templeton M."/>
            <person name="Yandava C."/>
            <person name="Yarden O."/>
            <person name="Zeng Q."/>
            <person name="Rollins J.A."/>
            <person name="Lebrun M.H."/>
            <person name="Dickman M."/>
        </authorList>
    </citation>
    <scope>NUCLEOTIDE SEQUENCE [LARGE SCALE GENOMIC DNA]</scope>
    <source>
        <strain evidence="3">T4</strain>
    </source>
</reference>
<evidence type="ECO:0000256" key="1">
    <source>
        <dbReference type="SAM" id="MobiDB-lite"/>
    </source>
</evidence>
<evidence type="ECO:0000313" key="2">
    <source>
        <dbReference type="EMBL" id="CCD45058.1"/>
    </source>
</evidence>
<sequence>MQYKDTNLKPREIGTSMPRSIIAQRSPERKLRTEKEGASSSKNGIEDLKTRASKADEKLSIG</sequence>
<proteinExistence type="predicted"/>
<gene>
    <name evidence="2" type="ORF">BofuT4_uP007750.1</name>
</gene>
<evidence type="ECO:0000313" key="3">
    <source>
        <dbReference type="Proteomes" id="UP000008177"/>
    </source>
</evidence>
<dbReference type="Proteomes" id="UP000008177">
    <property type="component" value="Unplaced contigs"/>
</dbReference>
<feature type="compositionally biased region" description="Basic and acidic residues" evidence="1">
    <location>
        <begin position="44"/>
        <end position="62"/>
    </location>
</feature>
<dbReference type="EMBL" id="FQ790275">
    <property type="protein sequence ID" value="CCD45058.1"/>
    <property type="molecule type" value="Genomic_DNA"/>
</dbReference>
<name>G2XXL9_BOTF4</name>
<feature type="compositionally biased region" description="Basic and acidic residues" evidence="1">
    <location>
        <begin position="26"/>
        <end position="37"/>
    </location>
</feature>
<dbReference type="InParanoid" id="G2XXL9"/>
<protein>
    <submittedName>
        <fullName evidence="2">Uncharacterized protein</fullName>
    </submittedName>
</protein>
<organism evidence="2 3">
    <name type="scientific">Botryotinia fuckeliana (strain T4)</name>
    <name type="common">Noble rot fungus</name>
    <name type="synonym">Botrytis cinerea</name>
    <dbReference type="NCBI Taxonomy" id="999810"/>
    <lineage>
        <taxon>Eukaryota</taxon>
        <taxon>Fungi</taxon>
        <taxon>Dikarya</taxon>
        <taxon>Ascomycota</taxon>
        <taxon>Pezizomycotina</taxon>
        <taxon>Leotiomycetes</taxon>
        <taxon>Helotiales</taxon>
        <taxon>Sclerotiniaceae</taxon>
        <taxon>Botrytis</taxon>
    </lineage>
</organism>
<dbReference type="HOGENOM" id="CLU_2903921_0_0_1"/>